<dbReference type="GeneID" id="17354964"/>
<keyword evidence="2" id="KW-1185">Reference proteome</keyword>
<dbReference type="EMBL" id="GL433844">
    <property type="protein sequence ID" value="EFN55611.1"/>
    <property type="molecule type" value="Genomic_DNA"/>
</dbReference>
<evidence type="ECO:0000313" key="2">
    <source>
        <dbReference type="Proteomes" id="UP000008141"/>
    </source>
</evidence>
<dbReference type="RefSeq" id="XP_005847713.1">
    <property type="nucleotide sequence ID" value="XM_005847651.1"/>
</dbReference>
<gene>
    <name evidence="1" type="ORF">CHLNCDRAFT_57811</name>
</gene>
<dbReference type="InParanoid" id="E1ZF57"/>
<dbReference type="Proteomes" id="UP000008141">
    <property type="component" value="Unassembled WGS sequence"/>
</dbReference>
<reference evidence="1 2" key="1">
    <citation type="journal article" date="2010" name="Plant Cell">
        <title>The Chlorella variabilis NC64A genome reveals adaptation to photosymbiosis, coevolution with viruses, and cryptic sex.</title>
        <authorList>
            <person name="Blanc G."/>
            <person name="Duncan G."/>
            <person name="Agarkova I."/>
            <person name="Borodovsky M."/>
            <person name="Gurnon J."/>
            <person name="Kuo A."/>
            <person name="Lindquist E."/>
            <person name="Lucas S."/>
            <person name="Pangilinan J."/>
            <person name="Polle J."/>
            <person name="Salamov A."/>
            <person name="Terry A."/>
            <person name="Yamada T."/>
            <person name="Dunigan D.D."/>
            <person name="Grigoriev I.V."/>
            <person name="Claverie J.M."/>
            <person name="Van Etten J.L."/>
        </authorList>
    </citation>
    <scope>NUCLEOTIDE SEQUENCE [LARGE SCALE GENOMIC DNA]</scope>
    <source>
        <strain evidence="1 2">NC64A</strain>
    </source>
</reference>
<evidence type="ECO:0000313" key="1">
    <source>
        <dbReference type="EMBL" id="EFN55611.1"/>
    </source>
</evidence>
<accession>E1ZF57</accession>
<dbReference type="OrthoDB" id="513049at2759"/>
<dbReference type="AlphaFoldDB" id="E1ZF57"/>
<proteinExistence type="predicted"/>
<name>E1ZF57_CHLVA</name>
<protein>
    <submittedName>
        <fullName evidence="1">Expressed protein</fullName>
    </submittedName>
</protein>
<sequence>MRADLRFEDASLERQFAELQASRGRKLGKQFHLNRAAIWCVVLLRVLASREWPVAAAVVLVLALPAVSHWLPHRLYLGWRTPIKVFDNLLQMGLGCYTHHHLYPSPKSGYPSTFQMAAVLATGSGWLWQCFNSVWNSLSFRVALPQQAALTILLLLYNRTLCRNNLALAPLLALRRHRAAFFAYAAGRDCGATVLAAPPAAREAVRLACMHAMAADAEVQLPRAGLGLVAGAGPEDATELCVSWQPVSQLLLGFLLPTLYIWRTELRQRRAFLAQHVETQVARGRAPPRREAVPTLIEYSMFAAPAVLCMWSLVAVHA</sequence>
<organism evidence="2">
    <name type="scientific">Chlorella variabilis</name>
    <name type="common">Green alga</name>
    <dbReference type="NCBI Taxonomy" id="554065"/>
    <lineage>
        <taxon>Eukaryota</taxon>
        <taxon>Viridiplantae</taxon>
        <taxon>Chlorophyta</taxon>
        <taxon>core chlorophytes</taxon>
        <taxon>Trebouxiophyceae</taxon>
        <taxon>Chlorellales</taxon>
        <taxon>Chlorellaceae</taxon>
        <taxon>Chlorella clade</taxon>
        <taxon>Chlorella</taxon>
    </lineage>
</organism>
<dbReference type="KEGG" id="cvr:CHLNCDRAFT_57811"/>